<keyword evidence="1" id="KW-1133">Transmembrane helix</keyword>
<proteinExistence type="predicted"/>
<feature type="transmembrane region" description="Helical" evidence="1">
    <location>
        <begin position="43"/>
        <end position="65"/>
    </location>
</feature>
<organism evidence="2 3">
    <name type="scientific">SAR86 cluster bacterium</name>
    <dbReference type="NCBI Taxonomy" id="2030880"/>
    <lineage>
        <taxon>Bacteria</taxon>
        <taxon>Pseudomonadati</taxon>
        <taxon>Pseudomonadota</taxon>
        <taxon>Gammaproteobacteria</taxon>
        <taxon>SAR86 cluster</taxon>
    </lineage>
</organism>
<dbReference type="Proteomes" id="UP000252147">
    <property type="component" value="Unassembled WGS sequence"/>
</dbReference>
<protein>
    <submittedName>
        <fullName evidence="2">Uncharacterized protein</fullName>
    </submittedName>
</protein>
<name>A0A368BQT9_9GAMM</name>
<comment type="caution">
    <text evidence="2">The sequence shown here is derived from an EMBL/GenBank/DDBJ whole genome shotgun (WGS) entry which is preliminary data.</text>
</comment>
<dbReference type="AlphaFoldDB" id="A0A368BQT9"/>
<evidence type="ECO:0000313" key="3">
    <source>
        <dbReference type="Proteomes" id="UP000252147"/>
    </source>
</evidence>
<evidence type="ECO:0000313" key="2">
    <source>
        <dbReference type="EMBL" id="RCL39274.1"/>
    </source>
</evidence>
<accession>A0A368BQT9</accession>
<keyword evidence="1" id="KW-0812">Transmembrane</keyword>
<reference evidence="2 3" key="1">
    <citation type="journal article" date="2018" name="Microbiome">
        <title>Fine metagenomic profile of the Mediterranean stratified and mixed water columns revealed by assembly and recruitment.</title>
        <authorList>
            <person name="Haro-Moreno J.M."/>
            <person name="Lopez-Perez M."/>
            <person name="De La Torre J.R."/>
            <person name="Picazo A."/>
            <person name="Camacho A."/>
            <person name="Rodriguez-Valera F."/>
        </authorList>
    </citation>
    <scope>NUCLEOTIDE SEQUENCE [LARGE SCALE GENOMIC DNA]</scope>
    <source>
        <strain evidence="2">MED-G83</strain>
    </source>
</reference>
<dbReference type="EMBL" id="QOPD01000001">
    <property type="protein sequence ID" value="RCL39274.1"/>
    <property type="molecule type" value="Genomic_DNA"/>
</dbReference>
<evidence type="ECO:0000256" key="1">
    <source>
        <dbReference type="SAM" id="Phobius"/>
    </source>
</evidence>
<gene>
    <name evidence="2" type="ORF">DBW97_00680</name>
</gene>
<sequence>MIEKIKNSIQQDTATNKVGTFSAFLINTIFLTQITRSDAFDEIIFWFCVVLEVLIILYIAAMIYYKVK</sequence>
<keyword evidence="1" id="KW-0472">Membrane</keyword>